<dbReference type="EMBL" id="AP027141">
    <property type="protein sequence ID" value="BDV31454.1"/>
    <property type="molecule type" value="Genomic_DNA"/>
</dbReference>
<dbReference type="RefSeq" id="WP_263797950.1">
    <property type="nucleotide sequence ID" value="NZ_AP027141.1"/>
</dbReference>
<evidence type="ECO:0000256" key="5">
    <source>
        <dbReference type="SAM" id="Phobius"/>
    </source>
</evidence>
<gene>
    <name evidence="6" type="ORF">Microterr_21140</name>
</gene>
<feature type="transmembrane region" description="Helical" evidence="5">
    <location>
        <begin position="99"/>
        <end position="120"/>
    </location>
</feature>
<dbReference type="Proteomes" id="UP001317779">
    <property type="component" value="Chromosome"/>
</dbReference>
<organism evidence="6 7">
    <name type="scientific">Microbacterium terricola</name>
    <dbReference type="NCBI Taxonomy" id="344163"/>
    <lineage>
        <taxon>Bacteria</taxon>
        <taxon>Bacillati</taxon>
        <taxon>Actinomycetota</taxon>
        <taxon>Actinomycetes</taxon>
        <taxon>Micrococcales</taxon>
        <taxon>Microbacteriaceae</taxon>
        <taxon>Microbacterium</taxon>
    </lineage>
</organism>
<proteinExistence type="predicted"/>
<evidence type="ECO:0000313" key="6">
    <source>
        <dbReference type="EMBL" id="BDV31454.1"/>
    </source>
</evidence>
<feature type="transmembrane region" description="Helical" evidence="5">
    <location>
        <begin position="73"/>
        <end position="93"/>
    </location>
</feature>
<keyword evidence="2 5" id="KW-0812">Transmembrane</keyword>
<reference evidence="6 7" key="1">
    <citation type="submission" date="2022-12" db="EMBL/GenBank/DDBJ databases">
        <title>Microbacterium terricola strain KV-448 chromosome, complete genome.</title>
        <authorList>
            <person name="Oshima T."/>
            <person name="Moriya T."/>
            <person name="Bessho Y."/>
        </authorList>
    </citation>
    <scope>NUCLEOTIDE SEQUENCE [LARGE SCALE GENOMIC DNA]</scope>
    <source>
        <strain evidence="6 7">KV-448</strain>
    </source>
</reference>
<accession>A0ABM8E0J1</accession>
<name>A0ABM8E0J1_9MICO</name>
<evidence type="ECO:0000256" key="1">
    <source>
        <dbReference type="ARBA" id="ARBA00004141"/>
    </source>
</evidence>
<keyword evidence="4 5" id="KW-0472">Membrane</keyword>
<evidence type="ECO:0000256" key="4">
    <source>
        <dbReference type="ARBA" id="ARBA00023136"/>
    </source>
</evidence>
<dbReference type="Pfam" id="PF13564">
    <property type="entry name" value="DoxX_2"/>
    <property type="match status" value="1"/>
</dbReference>
<evidence type="ECO:0008006" key="8">
    <source>
        <dbReference type="Google" id="ProtNLM"/>
    </source>
</evidence>
<evidence type="ECO:0000313" key="7">
    <source>
        <dbReference type="Proteomes" id="UP001317779"/>
    </source>
</evidence>
<comment type="subcellular location">
    <subcellularLocation>
        <location evidence="1">Membrane</location>
        <topology evidence="1">Multi-pass membrane protein</topology>
    </subcellularLocation>
</comment>
<sequence>MLIALWIVNALLALAMIAAGSMKALRPQPQLLAAGMAWTEDYAPANIKAIGVAEVIGGLGLVLPLATGILPILTPIAAVCLAVLMAGAVVVHIRRNEAFAPSLVLGLLAVVSAALGFLVVL</sequence>
<dbReference type="InterPro" id="IPR032808">
    <property type="entry name" value="DoxX"/>
</dbReference>
<keyword evidence="3 5" id="KW-1133">Transmembrane helix</keyword>
<evidence type="ECO:0000256" key="2">
    <source>
        <dbReference type="ARBA" id="ARBA00022692"/>
    </source>
</evidence>
<evidence type="ECO:0000256" key="3">
    <source>
        <dbReference type="ARBA" id="ARBA00022989"/>
    </source>
</evidence>
<keyword evidence="7" id="KW-1185">Reference proteome</keyword>
<protein>
    <recommendedName>
        <fullName evidence="8">DoxX family protein</fullName>
    </recommendedName>
</protein>